<evidence type="ECO:0000313" key="6">
    <source>
        <dbReference type="EMBL" id="MRG87044.1"/>
    </source>
</evidence>
<evidence type="ECO:0000256" key="5">
    <source>
        <dbReference type="HAMAP-Rule" id="MF_01536"/>
    </source>
</evidence>
<evidence type="ECO:0000313" key="7">
    <source>
        <dbReference type="Proteomes" id="UP000480185"/>
    </source>
</evidence>
<accession>A0A6G1X7V2</accession>
<dbReference type="AlphaFoldDB" id="A0A6G1X7V2"/>
<feature type="transmembrane region" description="Helical" evidence="5">
    <location>
        <begin position="6"/>
        <end position="26"/>
    </location>
</feature>
<evidence type="ECO:0000256" key="2">
    <source>
        <dbReference type="ARBA" id="ARBA00022692"/>
    </source>
</evidence>
<comment type="subcellular location">
    <subcellularLocation>
        <location evidence="5">Cell membrane</location>
        <topology evidence="5">Multi-pass membrane protein</topology>
    </subcellularLocation>
</comment>
<keyword evidence="1 5" id="KW-1003">Cell membrane</keyword>
<dbReference type="HAMAP" id="MF_01536">
    <property type="entry name" value="UPF0344"/>
    <property type="match status" value="1"/>
</dbReference>
<evidence type="ECO:0000256" key="4">
    <source>
        <dbReference type="ARBA" id="ARBA00023136"/>
    </source>
</evidence>
<feature type="transmembrane region" description="Helical" evidence="5">
    <location>
        <begin position="99"/>
        <end position="124"/>
    </location>
</feature>
<keyword evidence="7" id="KW-1185">Reference proteome</keyword>
<dbReference type="GO" id="GO:0005886">
    <property type="term" value="C:plasma membrane"/>
    <property type="evidence" value="ECO:0007669"/>
    <property type="project" value="UniProtKB-SubCell"/>
</dbReference>
<dbReference type="Pfam" id="PF07457">
    <property type="entry name" value="DUF1516"/>
    <property type="match status" value="1"/>
</dbReference>
<reference evidence="6 7" key="1">
    <citation type="submission" date="2019-11" db="EMBL/GenBank/DDBJ databases">
        <authorList>
            <person name="Li J."/>
        </authorList>
    </citation>
    <scope>NUCLEOTIDE SEQUENCE [LARGE SCALE GENOMIC DNA]</scope>
    <source>
        <strain evidence="6 7">J4</strain>
    </source>
</reference>
<dbReference type="InterPro" id="IPR010899">
    <property type="entry name" value="UPF0344"/>
</dbReference>
<protein>
    <recommendedName>
        <fullName evidence="5">UPF0344 protein GH754_12065</fullName>
    </recommendedName>
</protein>
<comment type="caution">
    <text evidence="6">The sequence shown here is derived from an EMBL/GenBank/DDBJ whole genome shotgun (WGS) entry which is preliminary data.</text>
</comment>
<dbReference type="OrthoDB" id="2365314at2"/>
<comment type="caution">
    <text evidence="5">Lacks conserved residue(s) required for the propagation of feature annotation.</text>
</comment>
<evidence type="ECO:0000256" key="3">
    <source>
        <dbReference type="ARBA" id="ARBA00022989"/>
    </source>
</evidence>
<name>A0A6G1X7V2_9BACI</name>
<keyword evidence="2 5" id="KW-0812">Transmembrane</keyword>
<evidence type="ECO:0000256" key="1">
    <source>
        <dbReference type="ARBA" id="ARBA00022475"/>
    </source>
</evidence>
<dbReference type="EMBL" id="WJNH01000007">
    <property type="protein sequence ID" value="MRG87044.1"/>
    <property type="molecule type" value="Genomic_DNA"/>
</dbReference>
<dbReference type="Proteomes" id="UP000480185">
    <property type="component" value="Unassembled WGS sequence"/>
</dbReference>
<organism evidence="6 7">
    <name type="scientific">Salinibacillus xinjiangensis</name>
    <dbReference type="NCBI Taxonomy" id="1229268"/>
    <lineage>
        <taxon>Bacteria</taxon>
        <taxon>Bacillati</taxon>
        <taxon>Bacillota</taxon>
        <taxon>Bacilli</taxon>
        <taxon>Bacillales</taxon>
        <taxon>Bacillaceae</taxon>
        <taxon>Salinibacillus</taxon>
    </lineage>
</organism>
<keyword evidence="3 5" id="KW-1133">Transmembrane helix</keyword>
<comment type="similarity">
    <text evidence="5">Belongs to the UPF0344 family.</text>
</comment>
<gene>
    <name evidence="6" type="ORF">GH754_12065</name>
</gene>
<keyword evidence="4 5" id="KW-0472">Membrane</keyword>
<feature type="transmembrane region" description="Helical" evidence="5">
    <location>
        <begin position="68"/>
        <end position="87"/>
    </location>
</feature>
<proteinExistence type="inferred from homology"/>
<sequence length="125" mass="13851">MRVVTTHLHITSWVLALILFLVVLAFSNQAGKEKTAKILHMVLRLDYLLILYSGGDLFAAYSSMSGELIIKAIAGLWVIVAMEMISVKTQKGAPTKAWWIQFVIALLIAIMLGFGRLGLGMAWFL</sequence>